<evidence type="ECO:0000313" key="2">
    <source>
        <dbReference type="EMBL" id="MCU6686427.1"/>
    </source>
</evidence>
<keyword evidence="1" id="KW-0732">Signal</keyword>
<dbReference type="Proteomes" id="UP001652431">
    <property type="component" value="Unassembled WGS sequence"/>
</dbReference>
<gene>
    <name evidence="2" type="ORF">OCV99_07670</name>
</gene>
<feature type="signal peptide" evidence="1">
    <location>
        <begin position="1"/>
        <end position="27"/>
    </location>
</feature>
<dbReference type="InterPro" id="IPR050490">
    <property type="entry name" value="Bact_solute-bd_prot1"/>
</dbReference>
<dbReference type="PANTHER" id="PTHR43649:SF14">
    <property type="entry name" value="BLR3389 PROTEIN"/>
    <property type="match status" value="1"/>
</dbReference>
<reference evidence="2 3" key="1">
    <citation type="journal article" date="2021" name="ISME Commun">
        <title>Automated analysis of genomic sequences facilitates high-throughput and comprehensive description of bacteria.</title>
        <authorList>
            <person name="Hitch T.C.A."/>
        </authorList>
    </citation>
    <scope>NUCLEOTIDE SEQUENCE [LARGE SCALE GENOMIC DNA]</scope>
    <source>
        <strain evidence="2 3">Sanger_03</strain>
    </source>
</reference>
<proteinExistence type="predicted"/>
<sequence length="436" mass="48582">MRRIIPYRLAVLAAAMAVLLTACGVKSTEVTTSSDEKIITYWNIGTEGADKEVFQYAVDEYNKNTESGYTVESISEQNDNYKEKLIVAMSSGECPDMYTSWSGGPMIEYIEAGFAQPLDELYEKYGLKEKYMDAALAQATYDGKLYAVPVYNVSLAGIFYNKEIFERYNLEVPSTVSELEAVCDRLLEEGIIPFALANAPKWTGSMYYQCLATRYGGLEPFRKAAMGEGSFEDECFRYAGEKIQEWAAKGYFPEGTNSLSEDDGQAKQLMYQEEAGMLLGGSWYIGTFASDSPEFYEKVGWFSFPAVEDSDADPSIQIGTIGDQFISFNCEGEKLEEAFRCATYYTTDGAKELMVDVGKIPPTTDASELITDGLTRQILEAAAGASSVQLWYDQYLPSSVAQIHLTTCQKLFDFTITPEEASRQFEQSMENYLAGQ</sequence>
<dbReference type="InterPro" id="IPR006059">
    <property type="entry name" value="SBP"/>
</dbReference>
<accession>A0ABT2RLY5</accession>
<dbReference type="PANTHER" id="PTHR43649">
    <property type="entry name" value="ARABINOSE-BINDING PROTEIN-RELATED"/>
    <property type="match status" value="1"/>
</dbReference>
<evidence type="ECO:0000256" key="1">
    <source>
        <dbReference type="SAM" id="SignalP"/>
    </source>
</evidence>
<name>A0ABT2RLY5_9FIRM</name>
<feature type="chain" id="PRO_5047136408" evidence="1">
    <location>
        <begin position="28"/>
        <end position="436"/>
    </location>
</feature>
<protein>
    <submittedName>
        <fullName evidence="2">Extracellular solute-binding protein</fullName>
    </submittedName>
</protein>
<comment type="caution">
    <text evidence="2">The sequence shown here is derived from an EMBL/GenBank/DDBJ whole genome shotgun (WGS) entry which is preliminary data.</text>
</comment>
<dbReference type="RefSeq" id="WP_158369505.1">
    <property type="nucleotide sequence ID" value="NZ_JAOQJU010000006.1"/>
</dbReference>
<dbReference type="Pfam" id="PF01547">
    <property type="entry name" value="SBP_bac_1"/>
    <property type="match status" value="1"/>
</dbReference>
<organism evidence="2 3">
    <name type="scientific">Dorea acetigenes</name>
    <dbReference type="NCBI Taxonomy" id="2981787"/>
    <lineage>
        <taxon>Bacteria</taxon>
        <taxon>Bacillati</taxon>
        <taxon>Bacillota</taxon>
        <taxon>Clostridia</taxon>
        <taxon>Lachnospirales</taxon>
        <taxon>Lachnospiraceae</taxon>
        <taxon>Dorea</taxon>
    </lineage>
</organism>
<dbReference type="Gene3D" id="3.40.190.10">
    <property type="entry name" value="Periplasmic binding protein-like II"/>
    <property type="match status" value="2"/>
</dbReference>
<dbReference type="SUPFAM" id="SSF53850">
    <property type="entry name" value="Periplasmic binding protein-like II"/>
    <property type="match status" value="1"/>
</dbReference>
<dbReference type="EMBL" id="JAOQJU010000006">
    <property type="protein sequence ID" value="MCU6686427.1"/>
    <property type="molecule type" value="Genomic_DNA"/>
</dbReference>
<keyword evidence="3" id="KW-1185">Reference proteome</keyword>
<evidence type="ECO:0000313" key="3">
    <source>
        <dbReference type="Proteomes" id="UP001652431"/>
    </source>
</evidence>
<dbReference type="PROSITE" id="PS51257">
    <property type="entry name" value="PROKAR_LIPOPROTEIN"/>
    <property type="match status" value="1"/>
</dbReference>